<organism evidence="1 2">
    <name type="scientific">Streptomyces montanisoli</name>
    <dbReference type="NCBI Taxonomy" id="2798581"/>
    <lineage>
        <taxon>Bacteria</taxon>
        <taxon>Bacillati</taxon>
        <taxon>Actinomycetota</taxon>
        <taxon>Actinomycetes</taxon>
        <taxon>Kitasatosporales</taxon>
        <taxon>Streptomycetaceae</taxon>
        <taxon>Streptomyces</taxon>
    </lineage>
</organism>
<name>A0A940RWS7_9ACTN</name>
<dbReference type="AlphaFoldDB" id="A0A940RWS7"/>
<protein>
    <submittedName>
        <fullName evidence="1">Uncharacterized protein</fullName>
    </submittedName>
</protein>
<evidence type="ECO:0000313" key="2">
    <source>
        <dbReference type="Proteomes" id="UP000670475"/>
    </source>
</evidence>
<comment type="caution">
    <text evidence="1">The sequence shown here is derived from an EMBL/GenBank/DDBJ whole genome shotgun (WGS) entry which is preliminary data.</text>
</comment>
<gene>
    <name evidence="1" type="ORF">JFN87_20160</name>
</gene>
<keyword evidence="2" id="KW-1185">Reference proteome</keyword>
<dbReference type="Proteomes" id="UP000670475">
    <property type="component" value="Unassembled WGS sequence"/>
</dbReference>
<accession>A0A940RWS7</accession>
<evidence type="ECO:0000313" key="1">
    <source>
        <dbReference type="EMBL" id="MBP0459790.1"/>
    </source>
</evidence>
<reference evidence="1" key="1">
    <citation type="submission" date="2021-03" db="EMBL/GenBank/DDBJ databases">
        <title>Whole genome sequence of Streptomyces bomunensis MMS17-BM035.</title>
        <authorList>
            <person name="Lee J.H."/>
        </authorList>
    </citation>
    <scope>NUCLEOTIDE SEQUENCE</scope>
    <source>
        <strain evidence="1">MMS17-BM035</strain>
    </source>
</reference>
<dbReference type="RefSeq" id="WP_209341901.1">
    <property type="nucleotide sequence ID" value="NZ_JAGIQL010000086.1"/>
</dbReference>
<sequence length="70" mass="7701">MRPQPGTLVRDTATGRLGLVLRSTVESVRLLPLRDGTCWVAALTDVRALSMREALSARLALVNARRTWGK</sequence>
<proteinExistence type="predicted"/>
<dbReference type="EMBL" id="JAGIQL010000086">
    <property type="protein sequence ID" value="MBP0459790.1"/>
    <property type="molecule type" value="Genomic_DNA"/>
</dbReference>